<comment type="similarity">
    <text evidence="4">Belongs to the cyclophilin-type PPIase family.</text>
</comment>
<feature type="chain" id="PRO_5039749470" description="Peptidyl-prolyl cis-trans isomerase" evidence="4">
    <location>
        <begin position="20"/>
        <end position="210"/>
    </location>
</feature>
<dbReference type="KEGG" id="cace:CACET_c17140"/>
<gene>
    <name evidence="6" type="ORF">CACET_c17140</name>
</gene>
<evidence type="ECO:0000259" key="5">
    <source>
        <dbReference type="PROSITE" id="PS50072"/>
    </source>
</evidence>
<evidence type="ECO:0000256" key="1">
    <source>
        <dbReference type="ARBA" id="ARBA00002388"/>
    </source>
</evidence>
<dbReference type="GO" id="GO:0003755">
    <property type="term" value="F:peptidyl-prolyl cis-trans isomerase activity"/>
    <property type="evidence" value="ECO:0007669"/>
    <property type="project" value="UniProtKB-UniRule"/>
</dbReference>
<dbReference type="Gene3D" id="2.40.100.10">
    <property type="entry name" value="Cyclophilin-like"/>
    <property type="match status" value="1"/>
</dbReference>
<protein>
    <recommendedName>
        <fullName evidence="4">Peptidyl-prolyl cis-trans isomerase</fullName>
        <shortName evidence="4">PPIase</shortName>
        <ecNumber evidence="4">5.2.1.8</ecNumber>
    </recommendedName>
</protein>
<dbReference type="Proteomes" id="UP000035704">
    <property type="component" value="Chromosome"/>
</dbReference>
<keyword evidence="2 4" id="KW-0697">Rotamase</keyword>
<dbReference type="Pfam" id="PF00160">
    <property type="entry name" value="Pro_isomerase"/>
    <property type="match status" value="1"/>
</dbReference>
<dbReference type="PANTHER" id="PTHR45625">
    <property type="entry name" value="PEPTIDYL-PROLYL CIS-TRANS ISOMERASE-RELATED"/>
    <property type="match status" value="1"/>
</dbReference>
<dbReference type="AlphaFoldDB" id="A0A0G3W9X2"/>
<dbReference type="PROSITE" id="PS00170">
    <property type="entry name" value="CSA_PPIASE_1"/>
    <property type="match status" value="1"/>
</dbReference>
<dbReference type="STRING" id="84022.CACET_c17140"/>
<dbReference type="EMBL" id="CP009687">
    <property type="protein sequence ID" value="AKL95163.1"/>
    <property type="molecule type" value="Genomic_DNA"/>
</dbReference>
<keyword evidence="3 4" id="KW-0413">Isomerase</keyword>
<dbReference type="CDD" id="cd00317">
    <property type="entry name" value="cyclophilin"/>
    <property type="match status" value="1"/>
</dbReference>
<dbReference type="InterPro" id="IPR002130">
    <property type="entry name" value="Cyclophilin-type_PPIase_dom"/>
</dbReference>
<evidence type="ECO:0000313" key="7">
    <source>
        <dbReference type="Proteomes" id="UP000035704"/>
    </source>
</evidence>
<feature type="signal peptide" evidence="4">
    <location>
        <begin position="1"/>
        <end position="19"/>
    </location>
</feature>
<dbReference type="InterPro" id="IPR020892">
    <property type="entry name" value="Cyclophilin-type_PPIase_CS"/>
</dbReference>
<evidence type="ECO:0000256" key="2">
    <source>
        <dbReference type="ARBA" id="ARBA00023110"/>
    </source>
</evidence>
<feature type="domain" description="PPIase cyclophilin-type" evidence="5">
    <location>
        <begin position="47"/>
        <end position="207"/>
    </location>
</feature>
<dbReference type="InterPro" id="IPR029000">
    <property type="entry name" value="Cyclophilin-like_dom_sf"/>
</dbReference>
<evidence type="ECO:0000313" key="6">
    <source>
        <dbReference type="EMBL" id="AKL95163.1"/>
    </source>
</evidence>
<sequence length="210" mass="23042">MMTNTGMKKFIAMMTVVLAITLLSTGCDGEKVSEEPEITNNTENPRVQIEMQDGSKMVLELYPEFAPKTVENFVNLSKSGFYDGLTFHRIIEGFMIQGGDPDGNGTGGSEKNIEGEFAENGFPQNTLKHTKGVISMARSGDPNSARSQFFIMHGDESFLDGKYAAFGKLIEGEETLDKIANTPVELNPYSGEVSSPQEDIIIKQVTILDR</sequence>
<name>A0A0G3W9X2_9CLOT</name>
<dbReference type="GO" id="GO:0006457">
    <property type="term" value="P:protein folding"/>
    <property type="evidence" value="ECO:0007669"/>
    <property type="project" value="InterPro"/>
</dbReference>
<comment type="catalytic activity">
    <reaction evidence="4">
        <text>[protein]-peptidylproline (omega=180) = [protein]-peptidylproline (omega=0)</text>
        <dbReference type="Rhea" id="RHEA:16237"/>
        <dbReference type="Rhea" id="RHEA-COMP:10747"/>
        <dbReference type="Rhea" id="RHEA-COMP:10748"/>
        <dbReference type="ChEBI" id="CHEBI:83833"/>
        <dbReference type="ChEBI" id="CHEBI:83834"/>
        <dbReference type="EC" id="5.2.1.8"/>
    </reaction>
</comment>
<dbReference type="PANTHER" id="PTHR45625:SF4">
    <property type="entry name" value="PEPTIDYLPROLYL ISOMERASE DOMAIN AND WD REPEAT-CONTAINING PROTEIN 1"/>
    <property type="match status" value="1"/>
</dbReference>
<dbReference type="PRINTS" id="PR00153">
    <property type="entry name" value="CSAPPISMRASE"/>
</dbReference>
<comment type="function">
    <text evidence="1 4">PPIases accelerate the folding of proteins. It catalyzes the cis-trans isomerization of proline imidic peptide bonds in oligopeptides.</text>
</comment>
<organism evidence="6 7">
    <name type="scientific">Clostridium aceticum</name>
    <dbReference type="NCBI Taxonomy" id="84022"/>
    <lineage>
        <taxon>Bacteria</taxon>
        <taxon>Bacillati</taxon>
        <taxon>Bacillota</taxon>
        <taxon>Clostridia</taxon>
        <taxon>Eubacteriales</taxon>
        <taxon>Clostridiaceae</taxon>
        <taxon>Clostridium</taxon>
    </lineage>
</organism>
<reference evidence="6 7" key="1">
    <citation type="submission" date="2014-10" db="EMBL/GenBank/DDBJ databases">
        <title>Genome sequence of Clostridium aceticum DSM 1496.</title>
        <authorList>
            <person name="Poehlein A."/>
            <person name="Schiel-Bengelsdorf B."/>
            <person name="Gottschalk G."/>
            <person name="Duerre P."/>
            <person name="Daniel R."/>
        </authorList>
    </citation>
    <scope>NUCLEOTIDE SEQUENCE [LARGE SCALE GENOMIC DNA]</scope>
    <source>
        <strain evidence="6 7">DSM 1496</strain>
    </source>
</reference>
<dbReference type="EC" id="5.2.1.8" evidence="4"/>
<dbReference type="PROSITE" id="PS50072">
    <property type="entry name" value="CSA_PPIASE_2"/>
    <property type="match status" value="1"/>
</dbReference>
<dbReference type="PATRIC" id="fig|84022.6.peg.1708"/>
<dbReference type="SUPFAM" id="SSF50891">
    <property type="entry name" value="Cyclophilin-like"/>
    <property type="match status" value="1"/>
</dbReference>
<dbReference type="InterPro" id="IPR044666">
    <property type="entry name" value="Cyclophilin_A-like"/>
</dbReference>
<proteinExistence type="inferred from homology"/>
<evidence type="ECO:0000256" key="3">
    <source>
        <dbReference type="ARBA" id="ARBA00023235"/>
    </source>
</evidence>
<accession>A0A0G3W9X2</accession>
<keyword evidence="4" id="KW-0732">Signal</keyword>
<keyword evidence="7" id="KW-1185">Reference proteome</keyword>
<evidence type="ECO:0000256" key="4">
    <source>
        <dbReference type="RuleBase" id="RU363019"/>
    </source>
</evidence>